<dbReference type="Proteomes" id="UP000186922">
    <property type="component" value="Unassembled WGS sequence"/>
</dbReference>
<feature type="compositionally biased region" description="Basic and acidic residues" evidence="2">
    <location>
        <begin position="1"/>
        <end position="13"/>
    </location>
</feature>
<feature type="compositionally biased region" description="Low complexity" evidence="2">
    <location>
        <begin position="1041"/>
        <end position="1053"/>
    </location>
</feature>
<feature type="compositionally biased region" description="Basic and acidic residues" evidence="2">
    <location>
        <begin position="1117"/>
        <end position="1136"/>
    </location>
</feature>
<dbReference type="EMBL" id="BDGG01000017">
    <property type="protein sequence ID" value="GAV08407.1"/>
    <property type="molecule type" value="Genomic_DNA"/>
</dbReference>
<feature type="region of interest" description="Disordered" evidence="2">
    <location>
        <begin position="1"/>
        <end position="24"/>
    </location>
</feature>
<feature type="compositionally biased region" description="Basic and acidic residues" evidence="2">
    <location>
        <begin position="1175"/>
        <end position="1190"/>
    </location>
</feature>
<evidence type="ECO:0000313" key="3">
    <source>
        <dbReference type="EMBL" id="GAV08407.1"/>
    </source>
</evidence>
<evidence type="ECO:0000256" key="1">
    <source>
        <dbReference type="SAM" id="Coils"/>
    </source>
</evidence>
<feature type="compositionally biased region" description="Polar residues" evidence="2">
    <location>
        <begin position="1569"/>
        <end position="1581"/>
    </location>
</feature>
<keyword evidence="4" id="KW-1185">Reference proteome</keyword>
<feature type="coiled-coil region" evidence="1">
    <location>
        <begin position="469"/>
        <end position="503"/>
    </location>
</feature>
<feature type="compositionally biased region" description="Low complexity" evidence="2">
    <location>
        <begin position="1653"/>
        <end position="1665"/>
    </location>
</feature>
<evidence type="ECO:0008006" key="5">
    <source>
        <dbReference type="Google" id="ProtNLM"/>
    </source>
</evidence>
<organism evidence="3 4">
    <name type="scientific">Ramazzottius varieornatus</name>
    <name type="common">Water bear</name>
    <name type="synonym">Tardigrade</name>
    <dbReference type="NCBI Taxonomy" id="947166"/>
    <lineage>
        <taxon>Eukaryota</taxon>
        <taxon>Metazoa</taxon>
        <taxon>Ecdysozoa</taxon>
        <taxon>Tardigrada</taxon>
        <taxon>Eutardigrada</taxon>
        <taxon>Parachela</taxon>
        <taxon>Hypsibioidea</taxon>
        <taxon>Ramazzottiidae</taxon>
        <taxon>Ramazzottius</taxon>
    </lineage>
</organism>
<feature type="compositionally biased region" description="Polar residues" evidence="2">
    <location>
        <begin position="1153"/>
        <end position="1163"/>
    </location>
</feature>
<accession>A0A1D1W4J8</accession>
<feature type="coiled-coil region" evidence="1">
    <location>
        <begin position="55"/>
        <end position="82"/>
    </location>
</feature>
<keyword evidence="1" id="KW-0175">Coiled coil</keyword>
<protein>
    <recommendedName>
        <fullName evidence="5">Nucleoprotein TPR</fullName>
    </recommendedName>
</protein>
<feature type="compositionally biased region" description="Polar residues" evidence="2">
    <location>
        <begin position="1089"/>
        <end position="1116"/>
    </location>
</feature>
<feature type="compositionally biased region" description="Polar residues" evidence="2">
    <location>
        <begin position="1389"/>
        <end position="1400"/>
    </location>
</feature>
<dbReference type="STRING" id="947166.A0A1D1W4J8"/>
<feature type="coiled-coil region" evidence="1">
    <location>
        <begin position="395"/>
        <end position="425"/>
    </location>
</feature>
<name>A0A1D1W4J8_RAMVA</name>
<feature type="region of interest" description="Disordered" evidence="2">
    <location>
        <begin position="1041"/>
        <end position="1461"/>
    </location>
</feature>
<feature type="compositionally biased region" description="Low complexity" evidence="2">
    <location>
        <begin position="1582"/>
        <end position="1619"/>
    </location>
</feature>
<feature type="compositionally biased region" description="Polar residues" evidence="2">
    <location>
        <begin position="1335"/>
        <end position="1348"/>
    </location>
</feature>
<feature type="compositionally biased region" description="Acidic residues" evidence="2">
    <location>
        <begin position="1211"/>
        <end position="1260"/>
    </location>
</feature>
<feature type="compositionally biased region" description="Low complexity" evidence="2">
    <location>
        <begin position="1142"/>
        <end position="1152"/>
    </location>
</feature>
<feature type="compositionally biased region" description="Acidic residues" evidence="2">
    <location>
        <begin position="1318"/>
        <end position="1332"/>
    </location>
</feature>
<evidence type="ECO:0000256" key="2">
    <source>
        <dbReference type="SAM" id="MobiDB-lite"/>
    </source>
</evidence>
<reference evidence="3 4" key="1">
    <citation type="journal article" date="2016" name="Nat. Commun.">
        <title>Extremotolerant tardigrade genome and improved radiotolerance of human cultured cells by tardigrade-unique protein.</title>
        <authorList>
            <person name="Hashimoto T."/>
            <person name="Horikawa D.D."/>
            <person name="Saito Y."/>
            <person name="Kuwahara H."/>
            <person name="Kozuka-Hata H."/>
            <person name="Shin-I T."/>
            <person name="Minakuchi Y."/>
            <person name="Ohishi K."/>
            <person name="Motoyama A."/>
            <person name="Aizu T."/>
            <person name="Enomoto A."/>
            <person name="Kondo K."/>
            <person name="Tanaka S."/>
            <person name="Hara Y."/>
            <person name="Koshikawa S."/>
            <person name="Sagara H."/>
            <person name="Miura T."/>
            <person name="Yokobori S."/>
            <person name="Miyagawa K."/>
            <person name="Suzuki Y."/>
            <person name="Kubo T."/>
            <person name="Oyama M."/>
            <person name="Kohara Y."/>
            <person name="Fujiyama A."/>
            <person name="Arakawa K."/>
            <person name="Katayama T."/>
            <person name="Toyoda A."/>
            <person name="Kunieda T."/>
        </authorList>
    </citation>
    <scope>NUCLEOTIDE SEQUENCE [LARGE SCALE GENOMIC DNA]</scope>
    <source>
        <strain evidence="3 4">YOKOZUNA-1</strain>
    </source>
</reference>
<evidence type="ECO:0000313" key="4">
    <source>
        <dbReference type="Proteomes" id="UP000186922"/>
    </source>
</evidence>
<feature type="compositionally biased region" description="Basic residues" evidence="2">
    <location>
        <begin position="1666"/>
        <end position="1676"/>
    </location>
</feature>
<feature type="coiled-coil region" evidence="1">
    <location>
        <begin position="592"/>
        <end position="619"/>
    </location>
</feature>
<dbReference type="OrthoDB" id="10244400at2759"/>
<feature type="coiled-coil region" evidence="1">
    <location>
        <begin position="168"/>
        <end position="360"/>
    </location>
</feature>
<feature type="region of interest" description="Disordered" evidence="2">
    <location>
        <begin position="1495"/>
        <end position="1623"/>
    </location>
</feature>
<proteinExistence type="predicted"/>
<feature type="region of interest" description="Disordered" evidence="2">
    <location>
        <begin position="1653"/>
        <end position="1676"/>
    </location>
</feature>
<gene>
    <name evidence="3" type="primary">RvY_18100</name>
    <name evidence="3" type="synonym">RvY_18100.1</name>
    <name evidence="3" type="ORF">RvY_18100-1</name>
</gene>
<feature type="coiled-coil region" evidence="1">
    <location>
        <begin position="806"/>
        <end position="938"/>
    </location>
</feature>
<sequence>MDSSSDLRPRHSQEATNGLQSLPKEKIANMAREVYRIRMDLTSRECELKYSKAAEAHLRSQLQQLTEDNSSLRQRLLRQEEQRIAAEIYHDAQLKQSSSQVDQVRDNLRTEFSKTALLERQLTERTTRLTAAQKLLEESEKSRKKWMEHHTSHSGRQEAVIGALNEHTRKLLEDQLQLEAEAAEASKEREEVQRVHVDELQTLQDSNAKLQAELREKDGQVGELSRQLRNARGQLTQYSNAPNGQFKLTSELYASLVASEDKVAALEEENARLKVQQKQSLQTVQTFGEELTEVRNSAMETAQVLRKAEKLIVRLKREGAWAEKTVSSDRSRSLLESGNMAATERELQLYREQAEDDQKRNFFSLIAHAPERYDEVMTVARDQAVLWAFVAEHGAEAQVRQVESLKNAITVLQQAKTDLQTQNAQLCTSLKDSQHFSSSEIERVRAQLTEADESICSLTAQCYQLRQDKATLASQQSRLDDELKEAKAKLEEADKARRHLAEGLDKEKMASMQQSSEISQIRSLLVEVASQKELLSMKEQTSRGEIQHLENVIETLSAQLANADIVYWVSESKRIKSEVESDRLLLHQASAKLASLDNLDRLQAENQALQQRLSSLQAQVSGQPTTKPSGDADMEMIANLTSRARLALESQAHEAALASLQDARAEVATLQLALREHEKQEQHWKNTITSLKSQAAAREKTWREEVRLLTEQINNHQTWMDSTLAGRQETQEQGSVLSHMVRHSGLLQQRLKLAQEELAMLRRLEDESVADNVAAGTMLRDEQSKDVWQSMYQKKSSLLSSMVEYSATLRNEALTLNETVKELRQKGEQMSRQTEVLESEMERLRAERNELSEEKRRLEGELKASIERFDTGAHRAELENLKKQKAELEKKRRSDLENQKEHYRKQFEDMRKKNVDTLISKTQEAEAVKEQLEALQKVHGECGSTEQTLRDKMRSVETQLAARDRMCLQAVEECNKARVELAKARDGQSRLRAEVQSSQAKEKQLLEQLNAMVRSGDRTDGAAASASAAARIRLRPASSLLSGGARSSAAPAPNLSLDGSGSATASDPAVHEAPPHILQSPMVSPHPSMETSSSTSAGPASLPSTKRSRLPSTSDQSHSKDSADSQELFKRLRRDVSSNPTSSDVISSTNSSLAQRTRINSRSAGAVETPAVNRPRSDSRSAPIDEERQEVAQQPIQSPKVGTDGATGDVQGEDVALDMEEEEQQPSPDDQMEVNDEVDAERPDEGEDVEQEDVALDDGQEIGQIAPDNDEEAGEKDVEDLVTQSSEGAVSPSGELSDELSETADQAEGGIYDVTPREDEESSSGSYDEDDGNPSHPTSSSFQFTSPAQAAVHEAPEQARASEGGALLPQPSTSTGRSRPSLTPLDRPSLSQSPRSSGPAHSSGMLGIPSSSLGLPPRTPGLSVLSGRYESGPDEYGVVPSTPKLITPCREDEGNAMPHVPHFFGEMSEAIEDVTASQVPPTPHNIRGQFFEDALNAASEDSSSFQGAEDSAAPSLPSVSVEMAGEGTDNVPTSQANEQPAYVSPRRPTRRSQVPEPMVPCPGEASVASADNDSLPSGSGQAASRLSPSAGRPARRPAGPRAGRAGRGALRLSPGLLSSPERRPIMAPVVASTDSATDQVPLMPRAVVPRGAARGAIAAGRSAATRARRRRRSNLM</sequence>
<feature type="compositionally biased region" description="Acidic residues" evidence="2">
    <location>
        <begin position="1268"/>
        <end position="1280"/>
    </location>
</feature>
<feature type="compositionally biased region" description="Polar residues" evidence="2">
    <location>
        <begin position="1370"/>
        <end position="1381"/>
    </location>
</feature>
<feature type="coiled-coil region" evidence="1">
    <location>
        <begin position="660"/>
        <end position="694"/>
    </location>
</feature>
<comment type="caution">
    <text evidence="3">The sequence shown here is derived from an EMBL/GenBank/DDBJ whole genome shotgun (WGS) entry which is preliminary data.</text>
</comment>